<dbReference type="Gene3D" id="3.30.110.170">
    <property type="entry name" value="Protein of unknown function (DUF541), domain 1"/>
    <property type="match status" value="1"/>
</dbReference>
<dbReference type="PANTHER" id="PTHR34387:SF1">
    <property type="entry name" value="PERIPLASMIC IMMUNOGENIC PROTEIN"/>
    <property type="match status" value="1"/>
</dbReference>
<feature type="signal peptide" evidence="1">
    <location>
        <begin position="1"/>
        <end position="19"/>
    </location>
</feature>
<protein>
    <submittedName>
        <fullName evidence="2">DUF541 domain-containing protein</fullName>
    </submittedName>
</protein>
<name>A0A849CL16_PASMD</name>
<gene>
    <name evidence="2" type="ORF">C2800_10680</name>
</gene>
<dbReference type="AlphaFoldDB" id="A0A849CL16"/>
<feature type="chain" id="PRO_5032804632" evidence="1">
    <location>
        <begin position="20"/>
        <end position="237"/>
    </location>
</feature>
<dbReference type="Gene3D" id="3.30.70.2970">
    <property type="entry name" value="Protein of unknown function (DUF541), domain 2"/>
    <property type="match status" value="1"/>
</dbReference>
<dbReference type="PANTHER" id="PTHR34387">
    <property type="entry name" value="SLR1258 PROTEIN"/>
    <property type="match status" value="1"/>
</dbReference>
<dbReference type="InterPro" id="IPR052022">
    <property type="entry name" value="26kDa_periplasmic_antigen"/>
</dbReference>
<evidence type="ECO:0000256" key="1">
    <source>
        <dbReference type="SAM" id="SignalP"/>
    </source>
</evidence>
<accession>A0A849CL16</accession>
<dbReference type="Pfam" id="PF04402">
    <property type="entry name" value="SIMPL"/>
    <property type="match status" value="1"/>
</dbReference>
<comment type="caution">
    <text evidence="2">The sequence shown here is derived from an EMBL/GenBank/DDBJ whole genome shotgun (WGS) entry which is preliminary data.</text>
</comment>
<sequence>MTLKHLAWIFLALPIALNAQPVDNKLQHNQVQFSAEVVKEIDKDELQVTLYLQEEGKDASALNQLIVARMNQALDAVKKHSTVQVVSQQRYTQVRYGKEGKQNGWIDRAEIVLKSQDMPMLSKLVAELNEHFKIGGMYATVSEESLARVEKEMTEAVLQKFEQKAQLIQSLMKAKGYRLIELDLSPHDVMGSTRSYAVSMKSKDAFYSSSADHEMALEGGKTKLRAVVQAKIELIND</sequence>
<dbReference type="Proteomes" id="UP000540079">
    <property type="component" value="Unassembled WGS sequence"/>
</dbReference>
<dbReference type="GO" id="GO:0006974">
    <property type="term" value="P:DNA damage response"/>
    <property type="evidence" value="ECO:0007669"/>
    <property type="project" value="TreeGrafter"/>
</dbReference>
<dbReference type="EMBL" id="PPVL01000011">
    <property type="protein sequence ID" value="NNI79872.1"/>
    <property type="molecule type" value="Genomic_DNA"/>
</dbReference>
<organism evidence="2 3">
    <name type="scientific">Pasteurella multocida</name>
    <dbReference type="NCBI Taxonomy" id="747"/>
    <lineage>
        <taxon>Bacteria</taxon>
        <taxon>Pseudomonadati</taxon>
        <taxon>Pseudomonadota</taxon>
        <taxon>Gammaproteobacteria</taxon>
        <taxon>Pasteurellales</taxon>
        <taxon>Pasteurellaceae</taxon>
        <taxon>Pasteurella</taxon>
    </lineage>
</organism>
<dbReference type="KEGG" id="pmul:DR93_414"/>
<proteinExistence type="predicted"/>
<keyword evidence="1" id="KW-0732">Signal</keyword>
<evidence type="ECO:0000313" key="3">
    <source>
        <dbReference type="Proteomes" id="UP000540079"/>
    </source>
</evidence>
<reference evidence="2 3" key="1">
    <citation type="journal article" date="2018" name="Front. Microbiol.">
        <title>Genetic and Phylogenetic Characteristics of Pasteurella multocida Isolates From Different Host Species.</title>
        <authorList>
            <person name="Peng Z."/>
            <person name="Liang W."/>
            <person name="Wang F."/>
            <person name="Xu Z."/>
            <person name="Xie Z."/>
            <person name="Lian Z."/>
            <person name="Hua L."/>
            <person name="Zhou R."/>
            <person name="Chen H."/>
            <person name="Wu B."/>
        </authorList>
    </citation>
    <scope>NUCLEOTIDE SEQUENCE [LARGE SCALE GENOMIC DNA]</scope>
    <source>
        <strain evidence="2 3">HNA06</strain>
    </source>
</reference>
<dbReference type="RefSeq" id="WP_005724400.1">
    <property type="nucleotide sequence ID" value="NZ_AP025519.1"/>
</dbReference>
<dbReference type="InterPro" id="IPR007497">
    <property type="entry name" value="SIMPL/DUF541"/>
</dbReference>
<evidence type="ECO:0000313" key="2">
    <source>
        <dbReference type="EMBL" id="NNI79872.1"/>
    </source>
</evidence>